<gene>
    <name evidence="1" type="ORF">GGQ67_000885</name>
</gene>
<evidence type="ECO:0000313" key="1">
    <source>
        <dbReference type="EMBL" id="MBB3963260.1"/>
    </source>
</evidence>
<dbReference type="Proteomes" id="UP000582090">
    <property type="component" value="Unassembled WGS sequence"/>
</dbReference>
<accession>A0A7W6CT75</accession>
<dbReference type="AlphaFoldDB" id="A0A7W6CT75"/>
<dbReference type="EMBL" id="JACIDW010000002">
    <property type="protein sequence ID" value="MBB3963260.1"/>
    <property type="molecule type" value="Genomic_DNA"/>
</dbReference>
<protein>
    <submittedName>
        <fullName evidence="1">Uncharacterized protein</fullName>
    </submittedName>
</protein>
<name>A0A7W6CT75_9HYPH</name>
<comment type="caution">
    <text evidence="1">The sequence shown here is derived from an EMBL/GenBank/DDBJ whole genome shotgun (WGS) entry which is preliminary data.</text>
</comment>
<sequence>MTTITFRDNKLPGAAHHDHSLSAYARKLARAWHQWQAAREIEAMPIDMRKDFGWPSADNVDDHKAM</sequence>
<dbReference type="RefSeq" id="WP_183898987.1">
    <property type="nucleotide sequence ID" value="NZ_JACIDW010000002.1"/>
</dbReference>
<evidence type="ECO:0000313" key="2">
    <source>
        <dbReference type="Proteomes" id="UP000582090"/>
    </source>
</evidence>
<organism evidence="1 2">
    <name type="scientific">Rhizobium metallidurans</name>
    <dbReference type="NCBI Taxonomy" id="1265931"/>
    <lineage>
        <taxon>Bacteria</taxon>
        <taxon>Pseudomonadati</taxon>
        <taxon>Pseudomonadota</taxon>
        <taxon>Alphaproteobacteria</taxon>
        <taxon>Hyphomicrobiales</taxon>
        <taxon>Rhizobiaceae</taxon>
        <taxon>Rhizobium/Agrobacterium group</taxon>
        <taxon>Rhizobium</taxon>
    </lineage>
</organism>
<proteinExistence type="predicted"/>
<reference evidence="1 2" key="1">
    <citation type="submission" date="2020-08" db="EMBL/GenBank/DDBJ databases">
        <title>Genomic Encyclopedia of Type Strains, Phase IV (KMG-IV): sequencing the most valuable type-strain genomes for metagenomic binning, comparative biology and taxonomic classification.</title>
        <authorList>
            <person name="Goeker M."/>
        </authorList>
    </citation>
    <scope>NUCLEOTIDE SEQUENCE [LARGE SCALE GENOMIC DNA]</scope>
    <source>
        <strain evidence="1 2">DSM 26575</strain>
    </source>
</reference>
<keyword evidence="2" id="KW-1185">Reference proteome</keyword>